<organism evidence="1 2">
    <name type="scientific">Emticicia oligotrophica (strain DSM 17448 / CIP 109782 / MTCC 6937 / GPTSA100-15)</name>
    <dbReference type="NCBI Taxonomy" id="929562"/>
    <lineage>
        <taxon>Bacteria</taxon>
        <taxon>Pseudomonadati</taxon>
        <taxon>Bacteroidota</taxon>
        <taxon>Cytophagia</taxon>
        <taxon>Cytophagales</taxon>
        <taxon>Leadbetterellaceae</taxon>
        <taxon>Emticicia</taxon>
    </lineage>
</organism>
<reference evidence="1 2" key="1">
    <citation type="submission" date="2011-07" db="EMBL/GenBank/DDBJ databases">
        <title>The complete genome of chromosome of Emticicia oligotrophica DSM 17448.</title>
        <authorList>
            <consortium name="US DOE Joint Genome Institute (JGI-PGF)"/>
            <person name="Lucas S."/>
            <person name="Han J."/>
            <person name="Lapidus A."/>
            <person name="Bruce D."/>
            <person name="Goodwin L."/>
            <person name="Pitluck S."/>
            <person name="Peters L."/>
            <person name="Kyrpides N."/>
            <person name="Mavromatis K."/>
            <person name="Ivanova N."/>
            <person name="Ovchinnikova G."/>
            <person name="Teshima H."/>
            <person name="Detter J.C."/>
            <person name="Tapia R."/>
            <person name="Han C."/>
            <person name="Land M."/>
            <person name="Hauser L."/>
            <person name="Markowitz V."/>
            <person name="Cheng J.-F."/>
            <person name="Hugenholtz P."/>
            <person name="Woyke T."/>
            <person name="Wu D."/>
            <person name="Tindall B."/>
            <person name="Pomrenke H."/>
            <person name="Brambilla E."/>
            <person name="Klenk H.-P."/>
            <person name="Eisen J.A."/>
        </authorList>
    </citation>
    <scope>NUCLEOTIDE SEQUENCE [LARGE SCALE GENOMIC DNA]</scope>
    <source>
        <strain evidence="1 2">DSM 17448</strain>
    </source>
</reference>
<evidence type="ECO:0000313" key="2">
    <source>
        <dbReference type="Proteomes" id="UP000002875"/>
    </source>
</evidence>
<protein>
    <recommendedName>
        <fullName evidence="3">GTA TIM-barrel-like domain-containing protein</fullName>
    </recommendedName>
</protein>
<accession>A0ABM5MWP6</accession>
<dbReference type="InterPro" id="IPR017853">
    <property type="entry name" value="GH"/>
</dbReference>
<dbReference type="Gene3D" id="3.20.20.80">
    <property type="entry name" value="Glycosidases"/>
    <property type="match status" value="1"/>
</dbReference>
<evidence type="ECO:0000313" key="1">
    <source>
        <dbReference type="EMBL" id="AFK01599.1"/>
    </source>
</evidence>
<evidence type="ECO:0008006" key="3">
    <source>
        <dbReference type="Google" id="ProtNLM"/>
    </source>
</evidence>
<keyword evidence="2" id="KW-1185">Reference proteome</keyword>
<dbReference type="RefSeq" id="WP_015027303.1">
    <property type="nucleotide sequence ID" value="NC_018748.1"/>
</dbReference>
<name>A0ABM5MWP6_EMTOG</name>
<gene>
    <name evidence="1" type="ordered locus">Emtol_0445</name>
</gene>
<dbReference type="InterPro" id="IPR055151">
    <property type="entry name" value="GH113"/>
</dbReference>
<dbReference type="EMBL" id="CP002961">
    <property type="protein sequence ID" value="AFK01599.1"/>
    <property type="molecule type" value="Genomic_DNA"/>
</dbReference>
<dbReference type="CDD" id="cd19608">
    <property type="entry name" value="GH113_mannanase-like"/>
    <property type="match status" value="1"/>
</dbReference>
<sequence>MPKAFFLALTIIFYSSACQNKPLVYRGTKLKGVCFVAPPREIDANEFDKVKEVNATWVALTPYGFTRGGNPEFKYNKSSDGHWWGESPKGVSECAKMAHEKGLKIMLKPHAWIQSNQGSTFTGDLDFKTDEEWKTFEKTFGEYLIDYAKVADSCKIEVYCIATEFENFVEKRPEFWHKIIKEIRGIYKGQLTYAENWDCYEKVPFWNELDFVGVDAYFPLADEQHPQLNTIKKGWYEHRKKLEKFSSKIQKPILFTEIGYQSTDFTTHKPWESYTQHADNDPLQADAYRAFFEEMWQEQWLAGCFIWKWFPEMKREKEEKRQHKFRDRYTPQGKAGELVLKEFFKKQS</sequence>
<dbReference type="SUPFAM" id="SSF51445">
    <property type="entry name" value="(Trans)glycosidases"/>
    <property type="match status" value="1"/>
</dbReference>
<dbReference type="Proteomes" id="UP000002875">
    <property type="component" value="Chromosome"/>
</dbReference>
<dbReference type="Pfam" id="PF22612">
    <property type="entry name" value="GH113"/>
    <property type="match status" value="1"/>
</dbReference>
<proteinExistence type="predicted"/>